<feature type="region of interest" description="Disordered" evidence="1">
    <location>
        <begin position="1"/>
        <end position="40"/>
    </location>
</feature>
<keyword evidence="2" id="KW-1133">Transmembrane helix</keyword>
<name>A0AAE0WNW4_9PEZI</name>
<dbReference type="EMBL" id="JAUTXT010000016">
    <property type="protein sequence ID" value="KAK3675159.1"/>
    <property type="molecule type" value="Genomic_DNA"/>
</dbReference>
<gene>
    <name evidence="3" type="ORF">LTR78_005093</name>
</gene>
<feature type="compositionally biased region" description="Polar residues" evidence="1">
    <location>
        <begin position="25"/>
        <end position="38"/>
    </location>
</feature>
<evidence type="ECO:0000313" key="4">
    <source>
        <dbReference type="Proteomes" id="UP001274830"/>
    </source>
</evidence>
<dbReference type="AlphaFoldDB" id="A0AAE0WNW4"/>
<feature type="transmembrane region" description="Helical" evidence="2">
    <location>
        <begin position="93"/>
        <end position="116"/>
    </location>
</feature>
<protein>
    <recommendedName>
        <fullName evidence="5">Fucose-specific lectin</fullName>
    </recommendedName>
</protein>
<organism evidence="3 4">
    <name type="scientific">Recurvomyces mirabilis</name>
    <dbReference type="NCBI Taxonomy" id="574656"/>
    <lineage>
        <taxon>Eukaryota</taxon>
        <taxon>Fungi</taxon>
        <taxon>Dikarya</taxon>
        <taxon>Ascomycota</taxon>
        <taxon>Pezizomycotina</taxon>
        <taxon>Dothideomycetes</taxon>
        <taxon>Dothideomycetidae</taxon>
        <taxon>Mycosphaerellales</taxon>
        <taxon>Teratosphaeriaceae</taxon>
        <taxon>Recurvomyces</taxon>
    </lineage>
</organism>
<dbReference type="SUPFAM" id="SSF89372">
    <property type="entry name" value="Fucose-specific lectin"/>
    <property type="match status" value="1"/>
</dbReference>
<feature type="region of interest" description="Disordered" evidence="1">
    <location>
        <begin position="60"/>
        <end position="88"/>
    </location>
</feature>
<keyword evidence="4" id="KW-1185">Reference proteome</keyword>
<keyword evidence="2" id="KW-0812">Transmembrane</keyword>
<dbReference type="Proteomes" id="UP001274830">
    <property type="component" value="Unassembled WGS sequence"/>
</dbReference>
<feature type="compositionally biased region" description="Low complexity" evidence="1">
    <location>
        <begin position="124"/>
        <end position="145"/>
    </location>
</feature>
<comment type="caution">
    <text evidence="3">The sequence shown here is derived from an EMBL/GenBank/DDBJ whole genome shotgun (WGS) entry which is preliminary data.</text>
</comment>
<evidence type="ECO:0000256" key="2">
    <source>
        <dbReference type="SAM" id="Phobius"/>
    </source>
</evidence>
<reference evidence="3" key="1">
    <citation type="submission" date="2023-07" db="EMBL/GenBank/DDBJ databases">
        <title>Black Yeasts Isolated from many extreme environments.</title>
        <authorList>
            <person name="Coleine C."/>
            <person name="Stajich J.E."/>
            <person name="Selbmann L."/>
        </authorList>
    </citation>
    <scope>NUCLEOTIDE SEQUENCE</scope>
    <source>
        <strain evidence="3">CCFEE 5485</strain>
    </source>
</reference>
<evidence type="ECO:0008006" key="5">
    <source>
        <dbReference type="Google" id="ProtNLM"/>
    </source>
</evidence>
<proteinExistence type="predicted"/>
<evidence type="ECO:0000256" key="1">
    <source>
        <dbReference type="SAM" id="MobiDB-lite"/>
    </source>
</evidence>
<keyword evidence="2" id="KW-0472">Membrane</keyword>
<evidence type="ECO:0000313" key="3">
    <source>
        <dbReference type="EMBL" id="KAK3675159.1"/>
    </source>
</evidence>
<sequence>MRDHEGLQVAEENVSGRYAADISSKPGQHTNLERTWSADQPEVVSEYRYAPVPVSSEEQLDYQWTNGRAGGLRKREDNDPVSSPSPRKSRRRLICTIAIIVLVLVVGAVAGGVLGAKLPGKSHGSSTTSVSPGASASPPNSTSPTELLVREDTGIAAFTSDGMPGDMLLFYQDSESQIQERVMQNGTLTSQPNTSNPVGSGVAPSSPLAAMEYSLLSESWYLLFYISTSSQLMMINRTSTTSWSQPILVLDTDTIVAKDIALETMYVSNYDQTSAVRLYYGSGNGQIGEIGIGGSPYGASWTGRAGPLPPLNASDAYSGIVGTSYNDAMYLYVRNNQSGASEQWQSVAGVSAWHLGESEIELLAVHLNPSSSQPQAPAMRICLSLQDLT</sequence>
<dbReference type="Gene3D" id="2.120.10.70">
    <property type="entry name" value="Fucose-specific lectin"/>
    <property type="match status" value="1"/>
</dbReference>
<feature type="region of interest" description="Disordered" evidence="1">
    <location>
        <begin position="116"/>
        <end position="146"/>
    </location>
</feature>
<accession>A0AAE0WNW4</accession>